<keyword evidence="3" id="KW-1185">Reference proteome</keyword>
<sequence>MSLLDLINEVEEYHAAAKKETKPKPKTETKTKEEPKEETKEKKQLLLPPTPPPTQALVVSVSCLPNWMHS</sequence>
<gene>
    <name evidence="2" type="ORF">LX32DRAFT_633560</name>
</gene>
<organism evidence="2 3">
    <name type="scientific">Colletotrichum zoysiae</name>
    <dbReference type="NCBI Taxonomy" id="1216348"/>
    <lineage>
        <taxon>Eukaryota</taxon>
        <taxon>Fungi</taxon>
        <taxon>Dikarya</taxon>
        <taxon>Ascomycota</taxon>
        <taxon>Pezizomycotina</taxon>
        <taxon>Sordariomycetes</taxon>
        <taxon>Hypocreomycetidae</taxon>
        <taxon>Glomerellales</taxon>
        <taxon>Glomerellaceae</taxon>
        <taxon>Colletotrichum</taxon>
        <taxon>Colletotrichum graminicola species complex</taxon>
    </lineage>
</organism>
<dbReference type="Proteomes" id="UP001232148">
    <property type="component" value="Unassembled WGS sequence"/>
</dbReference>
<name>A0AAD9M5I3_9PEZI</name>
<feature type="region of interest" description="Disordered" evidence="1">
    <location>
        <begin position="15"/>
        <end position="55"/>
    </location>
</feature>
<evidence type="ECO:0000313" key="3">
    <source>
        <dbReference type="Proteomes" id="UP001232148"/>
    </source>
</evidence>
<protein>
    <submittedName>
        <fullName evidence="2">Uncharacterized protein</fullName>
    </submittedName>
</protein>
<dbReference type="AlphaFoldDB" id="A0AAD9M5I3"/>
<accession>A0AAD9M5I3</accession>
<feature type="compositionally biased region" description="Basic and acidic residues" evidence="1">
    <location>
        <begin position="15"/>
        <end position="44"/>
    </location>
</feature>
<evidence type="ECO:0000313" key="2">
    <source>
        <dbReference type="EMBL" id="KAK2035396.1"/>
    </source>
</evidence>
<comment type="caution">
    <text evidence="2">The sequence shown here is derived from an EMBL/GenBank/DDBJ whole genome shotgun (WGS) entry which is preliminary data.</text>
</comment>
<feature type="non-terminal residue" evidence="2">
    <location>
        <position position="70"/>
    </location>
</feature>
<reference evidence="2" key="1">
    <citation type="submission" date="2021-06" db="EMBL/GenBank/DDBJ databases">
        <title>Comparative genomics, transcriptomics and evolutionary studies reveal genomic signatures of adaptation to plant cell wall in hemibiotrophic fungi.</title>
        <authorList>
            <consortium name="DOE Joint Genome Institute"/>
            <person name="Baroncelli R."/>
            <person name="Diaz J.F."/>
            <person name="Benocci T."/>
            <person name="Peng M."/>
            <person name="Battaglia E."/>
            <person name="Haridas S."/>
            <person name="Andreopoulos W."/>
            <person name="Labutti K."/>
            <person name="Pangilinan J."/>
            <person name="Floch G.L."/>
            <person name="Makela M.R."/>
            <person name="Henrissat B."/>
            <person name="Grigoriev I.V."/>
            <person name="Crouch J.A."/>
            <person name="De Vries R.P."/>
            <person name="Sukno S.A."/>
            <person name="Thon M.R."/>
        </authorList>
    </citation>
    <scope>NUCLEOTIDE SEQUENCE</scope>
    <source>
        <strain evidence="2">MAFF235873</strain>
    </source>
</reference>
<dbReference type="EMBL" id="MU842809">
    <property type="protein sequence ID" value="KAK2035396.1"/>
    <property type="molecule type" value="Genomic_DNA"/>
</dbReference>
<evidence type="ECO:0000256" key="1">
    <source>
        <dbReference type="SAM" id="MobiDB-lite"/>
    </source>
</evidence>
<proteinExistence type="predicted"/>